<dbReference type="InterPro" id="IPR027417">
    <property type="entry name" value="P-loop_NTPase"/>
</dbReference>
<dbReference type="SUPFAM" id="SSF158702">
    <property type="entry name" value="Sec63 N-terminal domain-like"/>
    <property type="match status" value="1"/>
</dbReference>
<evidence type="ECO:0000256" key="12">
    <source>
        <dbReference type="ARBA" id="ARBA00023204"/>
    </source>
</evidence>
<dbReference type="CDD" id="cd18026">
    <property type="entry name" value="DEXHc_POLQ-like"/>
    <property type="match status" value="1"/>
</dbReference>
<dbReference type="GO" id="GO:0005524">
    <property type="term" value="F:ATP binding"/>
    <property type="evidence" value="ECO:0007669"/>
    <property type="project" value="UniProtKB-KW"/>
</dbReference>
<dbReference type="InterPro" id="IPR043502">
    <property type="entry name" value="DNA/RNA_pol_sf"/>
</dbReference>
<evidence type="ECO:0000256" key="8">
    <source>
        <dbReference type="ARBA" id="ARBA00022763"/>
    </source>
</evidence>
<dbReference type="PANTHER" id="PTHR10133">
    <property type="entry name" value="DNA POLYMERASE I"/>
    <property type="match status" value="1"/>
</dbReference>
<evidence type="ECO:0000256" key="11">
    <source>
        <dbReference type="ARBA" id="ARBA00022932"/>
    </source>
</evidence>
<comment type="caution">
    <text evidence="20">The sequence shown here is derived from an EMBL/GenBank/DDBJ whole genome shotgun (WGS) entry which is preliminary data.</text>
</comment>
<keyword evidence="8" id="KW-0227">DNA damage</keyword>
<dbReference type="SMART" id="SM00482">
    <property type="entry name" value="POLAc"/>
    <property type="match status" value="1"/>
</dbReference>
<dbReference type="SMART" id="SM00490">
    <property type="entry name" value="HELICc"/>
    <property type="match status" value="1"/>
</dbReference>
<dbReference type="FunFam" id="1.10.3380.20:FF:000001">
    <property type="entry name" value="DNA polymerase theta"/>
    <property type="match status" value="1"/>
</dbReference>
<evidence type="ECO:0000256" key="9">
    <source>
        <dbReference type="ARBA" id="ARBA00022801"/>
    </source>
</evidence>
<dbReference type="InterPro" id="IPR011545">
    <property type="entry name" value="DEAD/DEAH_box_helicase_dom"/>
</dbReference>
<dbReference type="InterPro" id="IPR019760">
    <property type="entry name" value="DNA-dir_DNA_pol_A_CS"/>
</dbReference>
<dbReference type="GO" id="GO:0005634">
    <property type="term" value="C:nucleus"/>
    <property type="evidence" value="ECO:0007669"/>
    <property type="project" value="UniProtKB-SubCell"/>
</dbReference>
<dbReference type="GO" id="GO:0003677">
    <property type="term" value="F:DNA binding"/>
    <property type="evidence" value="ECO:0007669"/>
    <property type="project" value="InterPro"/>
</dbReference>
<dbReference type="InterPro" id="IPR046931">
    <property type="entry name" value="HTH_61"/>
</dbReference>
<dbReference type="Gene3D" id="1.10.150.20">
    <property type="entry name" value="5' to 3' exonuclease, C-terminal subdomain"/>
    <property type="match status" value="1"/>
</dbReference>
<evidence type="ECO:0000256" key="10">
    <source>
        <dbReference type="ARBA" id="ARBA00022840"/>
    </source>
</evidence>
<dbReference type="Proteomes" id="UP000887013">
    <property type="component" value="Unassembled WGS sequence"/>
</dbReference>
<feature type="compositionally biased region" description="Polar residues" evidence="16">
    <location>
        <begin position="111"/>
        <end position="133"/>
    </location>
</feature>
<accession>A0A8X6M7L8</accession>
<keyword evidence="12" id="KW-0234">DNA repair</keyword>
<dbReference type="InterPro" id="IPR036397">
    <property type="entry name" value="RNaseH_sf"/>
</dbReference>
<dbReference type="InterPro" id="IPR014001">
    <property type="entry name" value="Helicase_ATP-bd"/>
</dbReference>
<evidence type="ECO:0000259" key="19">
    <source>
        <dbReference type="PROSITE" id="PS51194"/>
    </source>
</evidence>
<evidence type="ECO:0000256" key="16">
    <source>
        <dbReference type="SAM" id="MobiDB-lite"/>
    </source>
</evidence>
<feature type="signal peptide" evidence="17">
    <location>
        <begin position="1"/>
        <end position="25"/>
    </location>
</feature>
<dbReference type="GO" id="GO:0042575">
    <property type="term" value="C:DNA polymerase complex"/>
    <property type="evidence" value="ECO:0007669"/>
    <property type="project" value="UniProtKB-ARBA"/>
</dbReference>
<dbReference type="Pfam" id="PF00270">
    <property type="entry name" value="DEAD"/>
    <property type="match status" value="1"/>
</dbReference>
<feature type="domain" description="Helicase C-terminal" evidence="19">
    <location>
        <begin position="439"/>
        <end position="646"/>
    </location>
</feature>
<gene>
    <name evidence="20" type="primary">POLQ</name>
    <name evidence="20" type="ORF">NPIL_205321</name>
</gene>
<dbReference type="Pfam" id="PF20470">
    <property type="entry name" value="HTH_61"/>
    <property type="match status" value="1"/>
</dbReference>
<dbReference type="PANTHER" id="PTHR10133:SF62">
    <property type="entry name" value="DNA POLYMERASE THETA"/>
    <property type="match status" value="1"/>
</dbReference>
<feature type="chain" id="PRO_5036496867" description="DNA polymerase theta" evidence="17">
    <location>
        <begin position="26"/>
        <end position="2379"/>
    </location>
</feature>
<dbReference type="EC" id="2.7.7.7" evidence="4"/>
<feature type="region of interest" description="Disordered" evidence="16">
    <location>
        <begin position="98"/>
        <end position="147"/>
    </location>
</feature>
<dbReference type="CDD" id="cd18795">
    <property type="entry name" value="SF2_C_Ski2"/>
    <property type="match status" value="1"/>
</dbReference>
<keyword evidence="13" id="KW-0539">Nucleus</keyword>
<dbReference type="Gene3D" id="3.30.70.370">
    <property type="match status" value="1"/>
</dbReference>
<dbReference type="GO" id="GO:0097681">
    <property type="term" value="P:double-strand break repair via alternative nonhomologous end joining"/>
    <property type="evidence" value="ECO:0007669"/>
    <property type="project" value="UniProtKB-ARBA"/>
</dbReference>
<organism evidence="20 21">
    <name type="scientific">Nephila pilipes</name>
    <name type="common">Giant wood spider</name>
    <name type="synonym">Nephila maculata</name>
    <dbReference type="NCBI Taxonomy" id="299642"/>
    <lineage>
        <taxon>Eukaryota</taxon>
        <taxon>Metazoa</taxon>
        <taxon>Ecdysozoa</taxon>
        <taxon>Arthropoda</taxon>
        <taxon>Chelicerata</taxon>
        <taxon>Arachnida</taxon>
        <taxon>Araneae</taxon>
        <taxon>Araneomorphae</taxon>
        <taxon>Entelegynae</taxon>
        <taxon>Araneoidea</taxon>
        <taxon>Nephilidae</taxon>
        <taxon>Nephila</taxon>
    </lineage>
</organism>
<evidence type="ECO:0000256" key="17">
    <source>
        <dbReference type="SAM" id="SignalP"/>
    </source>
</evidence>
<evidence type="ECO:0000256" key="1">
    <source>
        <dbReference type="ARBA" id="ARBA00001946"/>
    </source>
</evidence>
<dbReference type="GO" id="GO:0016787">
    <property type="term" value="F:hydrolase activity"/>
    <property type="evidence" value="ECO:0007669"/>
    <property type="project" value="UniProtKB-KW"/>
</dbReference>
<dbReference type="GO" id="GO:0006261">
    <property type="term" value="P:DNA-templated DNA replication"/>
    <property type="evidence" value="ECO:0007669"/>
    <property type="project" value="InterPro"/>
</dbReference>
<dbReference type="SUPFAM" id="SSF46785">
    <property type="entry name" value="Winged helix' DNA-binding domain"/>
    <property type="match status" value="1"/>
</dbReference>
<evidence type="ECO:0000256" key="2">
    <source>
        <dbReference type="ARBA" id="ARBA00004123"/>
    </source>
</evidence>
<dbReference type="Pfam" id="PF21099">
    <property type="entry name" value="POLQ_helical"/>
    <property type="match status" value="1"/>
</dbReference>
<dbReference type="Pfam" id="PF00476">
    <property type="entry name" value="DNA_pol_A"/>
    <property type="match status" value="1"/>
</dbReference>
<keyword evidence="6" id="KW-0548">Nucleotidyltransferase</keyword>
<dbReference type="CDD" id="cd08638">
    <property type="entry name" value="DNA_pol_A_theta"/>
    <property type="match status" value="1"/>
</dbReference>
<evidence type="ECO:0000256" key="5">
    <source>
        <dbReference type="ARBA" id="ARBA00022679"/>
    </source>
</evidence>
<dbReference type="EMBL" id="BMAW01041570">
    <property type="protein sequence ID" value="GFS29474.1"/>
    <property type="molecule type" value="Genomic_DNA"/>
</dbReference>
<dbReference type="InterPro" id="IPR001650">
    <property type="entry name" value="Helicase_C-like"/>
</dbReference>
<dbReference type="InterPro" id="IPR048960">
    <property type="entry name" value="POLQ-like_helical"/>
</dbReference>
<evidence type="ECO:0000313" key="20">
    <source>
        <dbReference type="EMBL" id="GFS29474.1"/>
    </source>
</evidence>
<evidence type="ECO:0000256" key="4">
    <source>
        <dbReference type="ARBA" id="ARBA00012417"/>
    </source>
</evidence>
<comment type="catalytic activity">
    <reaction evidence="14">
        <text>DNA(n) + a 2'-deoxyribonucleoside 5'-triphosphate = DNA(n+1) + diphosphate</text>
        <dbReference type="Rhea" id="RHEA:22508"/>
        <dbReference type="Rhea" id="RHEA-COMP:17339"/>
        <dbReference type="Rhea" id="RHEA-COMP:17340"/>
        <dbReference type="ChEBI" id="CHEBI:33019"/>
        <dbReference type="ChEBI" id="CHEBI:61560"/>
        <dbReference type="ChEBI" id="CHEBI:173112"/>
        <dbReference type="EC" id="2.7.7.7"/>
    </reaction>
</comment>
<comment type="subcellular location">
    <subcellularLocation>
        <location evidence="2">Nucleus</location>
    </subcellularLocation>
</comment>
<protein>
    <recommendedName>
        <fullName evidence="15">DNA polymerase theta</fullName>
        <ecNumber evidence="4">2.7.7.7</ecNumber>
    </recommendedName>
</protein>
<dbReference type="InterPro" id="IPR002298">
    <property type="entry name" value="DNA_polymerase_A"/>
</dbReference>
<dbReference type="PROSITE" id="PS51194">
    <property type="entry name" value="HELICASE_CTER"/>
    <property type="match status" value="1"/>
</dbReference>
<keyword evidence="5" id="KW-0808">Transferase</keyword>
<comment type="similarity">
    <text evidence="3">Belongs to the DNA polymerase type-A family.</text>
</comment>
<evidence type="ECO:0000256" key="7">
    <source>
        <dbReference type="ARBA" id="ARBA00022741"/>
    </source>
</evidence>
<dbReference type="Gene3D" id="1.10.3380.20">
    <property type="match status" value="1"/>
</dbReference>
<sequence>MNPGHVVWQHIPILILHGFSHLVLHLISETSTPLRVLLFAFQNGVAISSSGWKLEVGEGTKKGMKKLTEEWKIKKRKHENQSFKELIDFKLRYTEEKDKTPSRKVARTSKSKTVLKQDTSKLQNTQQNGNKSSGPLRRSSRLHSKASENRKVITEEIFKEIQDSSLPDLCESRDEPITVNEKSVENDETNLDHVCNLSQWGLPLSVVEAYKSRNIYKMFQWQYECLCSKDVLKGRNLVFSAPTSAGKTLIAEILMLKKVTETGKKAVMILPFVSVVREKIHYFQEMFQNAGIVVDGYMGAHHPPGGFKAVDIAICTIEKANNLINRLMEEKRLNELGILAVDEIHMLGDQGRGYLLELLLTKLLYNCKRNNIEMQIIGMSATLPNLNVLSTWLDSELFNTDFRPVPLQEKVKIGSVLYDAKTKAICRDLQKNTVSFSGDLDHILYLSIETVAAGHGVLIFCPSKNWCENLATTIAKEIYTVGNPNAVSHCNTDCKIIGEKLRKHLSGSLLNDIILQLQNSPAGLDSILALTVPFGVAFHHAGLTFDERDIIEGAFRQGILKVLVATTTLSSGVNLPARRVIIRSPLFCGVVIDVLSYKQMVGRAGRKGIDDEGESILLCKESERNAALTLINSELHPVKSCLLKSGSNSVHSSLKRALIEVIASGVASSQKEVLQYISCTLLYASLAAENKTSNNNVESSIEKCIEYLVDNDIIFKNTGTKQDSVEINYKPTRLGLAILASGFSPDDALRILKELQLARRCFVLENDLHILYEVTPPYLSDQMGGLDWMHFLSLLEKLPGEYKRVGELVGVQENFIGLGIQGKLNKNSHKLFHKLAVHQRFFASLALNDLIQEMPLNLVAEKYNCTRGILQSLQQTTSTFAGMLTVFCNRLGWYNLELLFASFQKRVHFGIQQELCDLVRLSTLNAQRARALYNSGFETVSSLACATPDEVALVLCNMGSFESSKQLEGNLAEEMLKRSQVRRIRITGKQGMNEKEAADLIVEEAQNFIKQELGISKVAWKHLAVKKFHSIHDSQSRLCDDSISNCSKSLINKDKDDESFDLDKYPDILKKVFAKEASGQLVISNELLNNQKQGKDSDDLVGGERKKIIQKADNSVHIEGKKLLVENCNPPKSDAHKSTFINSFDYIEKTCPASKKENEITKNKSFFADDQEVHSFKIEAPNYSKSKTKSILNNSLDMIDEAHFSELLLSQTAETENIYFAESFLCDSDANFDRSFNQNFGSYTAENIKTPSKELLALRAVTEDKNSMKDFPVNAVSNDSDLFMPDSIFSIYLHNLSNKNKNTINVSEETNEVMSTIKCPLFDNLLNSHTLLGKSGLNAHSTPIRHSQYEQNLFNDAKSEDAFSKPLECTNRLNYSNVDKNSKNDFSNVSNNSSVLCKKDTSIEEISGDIFFSEGSFSQSLDDKNYKNNEPYDENLILKEDKTVKIDTETSGDIFEEDSFDNAIGNLELNGIDPSIKRSCANVGQNLNASINNNTHLNPCFSTKNFSNTNFKMPSIKPTNVNNKKIETSLRELPISLKEKEGENIINNENLKPEDESQLWKSWNQSGDYLDLSNISQNVKALDKNNISVIGTENLTLNSADNSLFDNLTPDILPPTPTTNRNEKTLINLGKQSSNFQSLTETKALYCTNEKSKGMNVSNKNATNTSLHISKQDKINFKIVEIPNIELQDFFKKVTKKKKISFAISCEKNSVNCKNIGPPRITKDSVSCKNRCVVDQNIVLGGLAIYYGEEAFYIAISDDLPSSKDLNSLTFSKKIELIREFFNGEMQCETVVAYDVKSQYKMLWQGCNISLQQNCVDPSIAAWLLDPASGQQSLKLLSYNYWPEAISVLESFDNSYGSLGLQHWSSNPGRQRASTEAFITFHLMEKLVSILKHQHLYKAFTKVEMPSVLAFAKMEQNGLGFNTNLAVTYQKDLQKKQQDILDKAYQVAGRRFNILSSKEVSRILFKELKLSSALTPVSPSTRRLLDLGTPSGSRRLPPELKTNKECLEKILHLHPLPKAILDWRRLSFATTKVLIPLLRKNKYDNYFNMDRLHATSYIYTLTGRVNVHSPNLQFIPRDFNIDNVMQDETDENENLEEYHCTDEDISQFGVSLRNLFMPGKGNVLLSADYSQLELRILAHLSKDKKLINSLNSGEDVFKSIASNWMNIPVDSVSNEQRQQAKKICYGMIYGISANTLSQQLNTTKEEASKFMETFKNSYPGLNTYFQLVIEKCSTNGYVSTLMQRRRHLPLIKSKNRSEKSHAERQAINTTIQGSAADLIKTAMIKIEKTLLETFPDCKLPYSSIQNSGIPNYKQRTRIFRGAILVLQMHDELIYEVNKNDLEVVLKIVRDSMEKTTKLSVKLPVQVRTGTTWGEMREIT</sequence>
<dbReference type="PROSITE" id="PS00447">
    <property type="entry name" value="DNA_POLYMERASE_A"/>
    <property type="match status" value="1"/>
</dbReference>
<evidence type="ECO:0000313" key="21">
    <source>
        <dbReference type="Proteomes" id="UP000887013"/>
    </source>
</evidence>
<dbReference type="InterPro" id="IPR036390">
    <property type="entry name" value="WH_DNA-bd_sf"/>
</dbReference>
<keyword evidence="21" id="KW-1185">Reference proteome</keyword>
<evidence type="ECO:0000256" key="13">
    <source>
        <dbReference type="ARBA" id="ARBA00023242"/>
    </source>
</evidence>
<keyword evidence="9" id="KW-0378">Hydrolase</keyword>
<dbReference type="SUPFAM" id="SSF56672">
    <property type="entry name" value="DNA/RNA polymerases"/>
    <property type="match status" value="1"/>
</dbReference>
<reference evidence="20" key="1">
    <citation type="submission" date="2020-08" db="EMBL/GenBank/DDBJ databases">
        <title>Multicomponent nature underlies the extraordinary mechanical properties of spider dragline silk.</title>
        <authorList>
            <person name="Kono N."/>
            <person name="Nakamura H."/>
            <person name="Mori M."/>
            <person name="Yoshida Y."/>
            <person name="Ohtoshi R."/>
            <person name="Malay A.D."/>
            <person name="Moran D.A.P."/>
            <person name="Tomita M."/>
            <person name="Numata K."/>
            <person name="Arakawa K."/>
        </authorList>
    </citation>
    <scope>NUCLEOTIDE SEQUENCE</scope>
</reference>
<evidence type="ECO:0000256" key="6">
    <source>
        <dbReference type="ARBA" id="ARBA00022695"/>
    </source>
</evidence>
<comment type="cofactor">
    <cofactor evidence="1">
        <name>Mg(2+)</name>
        <dbReference type="ChEBI" id="CHEBI:18420"/>
    </cofactor>
</comment>
<evidence type="ECO:0000256" key="15">
    <source>
        <dbReference type="ARBA" id="ARBA00074669"/>
    </source>
</evidence>
<dbReference type="FunFam" id="3.40.50.300:FF:000813">
    <property type="entry name" value="helicase POLQ-like isoform X1"/>
    <property type="match status" value="1"/>
</dbReference>
<dbReference type="Gene3D" id="1.20.1060.10">
    <property type="entry name" value="Taq DNA Polymerase, Chain T, domain 4"/>
    <property type="match status" value="1"/>
</dbReference>
<evidence type="ECO:0000259" key="18">
    <source>
        <dbReference type="PROSITE" id="PS51192"/>
    </source>
</evidence>
<dbReference type="GO" id="GO:0003887">
    <property type="term" value="F:DNA-directed DNA polymerase activity"/>
    <property type="evidence" value="ECO:0007669"/>
    <property type="project" value="UniProtKB-KW"/>
</dbReference>
<dbReference type="InterPro" id="IPR001098">
    <property type="entry name" value="DNA-dir_DNA_pol_A_palm_dom"/>
</dbReference>
<proteinExistence type="inferred from homology"/>
<keyword evidence="7" id="KW-0547">Nucleotide-binding</keyword>
<dbReference type="SUPFAM" id="SSF52540">
    <property type="entry name" value="P-loop containing nucleoside triphosphate hydrolases"/>
    <property type="match status" value="1"/>
</dbReference>
<keyword evidence="10" id="KW-0067">ATP-binding</keyword>
<dbReference type="FunFam" id="1.10.150.20:FF:000070">
    <property type="entry name" value="DNA polymerase I, putative"/>
    <property type="match status" value="1"/>
</dbReference>
<dbReference type="InterPro" id="IPR012337">
    <property type="entry name" value="RNaseH-like_sf"/>
</dbReference>
<keyword evidence="11" id="KW-0239">DNA-directed DNA polymerase</keyword>
<dbReference type="SMART" id="SM00487">
    <property type="entry name" value="DEXDc"/>
    <property type="match status" value="1"/>
</dbReference>
<dbReference type="Pfam" id="PF00271">
    <property type="entry name" value="Helicase_C"/>
    <property type="match status" value="1"/>
</dbReference>
<dbReference type="SUPFAM" id="SSF53098">
    <property type="entry name" value="Ribonuclease H-like"/>
    <property type="match status" value="1"/>
</dbReference>
<name>A0A8X6M7L8_NEPPI</name>
<dbReference type="PROSITE" id="PS51192">
    <property type="entry name" value="HELICASE_ATP_BIND_1"/>
    <property type="match status" value="1"/>
</dbReference>
<keyword evidence="17" id="KW-0732">Signal</keyword>
<evidence type="ECO:0000256" key="3">
    <source>
        <dbReference type="ARBA" id="ARBA00007705"/>
    </source>
</evidence>
<feature type="domain" description="Helicase ATP-binding" evidence="18">
    <location>
        <begin position="228"/>
        <end position="401"/>
    </location>
</feature>
<dbReference type="Gene3D" id="3.30.420.10">
    <property type="entry name" value="Ribonuclease H-like superfamily/Ribonuclease H"/>
    <property type="match status" value="1"/>
</dbReference>
<evidence type="ECO:0000256" key="14">
    <source>
        <dbReference type="ARBA" id="ARBA00049244"/>
    </source>
</evidence>
<dbReference type="Gene3D" id="3.40.50.300">
    <property type="entry name" value="P-loop containing nucleotide triphosphate hydrolases"/>
    <property type="match status" value="2"/>
</dbReference>
<dbReference type="OrthoDB" id="2320933at2759"/>
<dbReference type="PRINTS" id="PR00868">
    <property type="entry name" value="DNAPOLI"/>
</dbReference>